<dbReference type="EMBL" id="JNVC02000017">
    <property type="protein sequence ID" value="KEZ47687.1"/>
    <property type="molecule type" value="Genomic_DNA"/>
</dbReference>
<reference evidence="4 5" key="1">
    <citation type="journal article" date="2005" name="Int. J. Syst. Evol. Microbiol.">
        <title>Bacillus cibi sp. nov., isolated from jeotgal, a traditional Korean fermented seafood.</title>
        <authorList>
            <person name="Yoon J.H."/>
            <person name="Lee C.H."/>
            <person name="Oh T.K."/>
        </authorList>
    </citation>
    <scope>NUCLEOTIDE SEQUENCE [LARGE SCALE GENOMIC DNA]</scope>
    <source>
        <strain evidence="4 5">DSM 16189</strain>
    </source>
</reference>
<feature type="domain" description="N-acetyltransferase" evidence="3">
    <location>
        <begin position="1"/>
        <end position="165"/>
    </location>
</feature>
<dbReference type="GO" id="GO:0016747">
    <property type="term" value="F:acyltransferase activity, transferring groups other than amino-acyl groups"/>
    <property type="evidence" value="ECO:0007669"/>
    <property type="project" value="InterPro"/>
</dbReference>
<organism evidence="4 5">
    <name type="scientific">Metabacillus indicus</name>
    <name type="common">Bacillus indicus</name>
    <dbReference type="NCBI Taxonomy" id="246786"/>
    <lineage>
        <taxon>Bacteria</taxon>
        <taxon>Bacillati</taxon>
        <taxon>Bacillota</taxon>
        <taxon>Bacilli</taxon>
        <taxon>Bacillales</taxon>
        <taxon>Bacillaceae</taxon>
        <taxon>Metabacillus</taxon>
    </lineage>
</organism>
<dbReference type="OrthoDB" id="9799092at2"/>
<protein>
    <submittedName>
        <fullName evidence="4">Acetyltransferase</fullName>
    </submittedName>
</protein>
<dbReference type="Pfam" id="PF00583">
    <property type="entry name" value="Acetyltransf_1"/>
    <property type="match status" value="1"/>
</dbReference>
<dbReference type="CDD" id="cd04301">
    <property type="entry name" value="NAT_SF"/>
    <property type="match status" value="1"/>
</dbReference>
<dbReference type="Proteomes" id="UP000028549">
    <property type="component" value="Unassembled WGS sequence"/>
</dbReference>
<gene>
    <name evidence="4" type="ORF">GS18_0218670</name>
</gene>
<proteinExistence type="predicted"/>
<evidence type="ECO:0000313" key="5">
    <source>
        <dbReference type="Proteomes" id="UP000028549"/>
    </source>
</evidence>
<dbReference type="Gene3D" id="3.40.630.30">
    <property type="match status" value="1"/>
</dbReference>
<sequence length="165" mass="18361">MKIRILNGHDSAAYRSIRLEGLKTTPEAFGSSYEEELLYPIDLFKARLDAEHTFTFGSFDGDALTGVVTLVPETKAKLKHKASIFAMYVSPPYRGKGIGRQLMSAAIARAGQLEDTEQLQLSVVSSNQSARHLYASLGFSIYGYEKRALKANGTYFDEEHMVLFL</sequence>
<keyword evidence="1" id="KW-0808">Transferase</keyword>
<dbReference type="AlphaFoldDB" id="A0A084GK25"/>
<keyword evidence="2" id="KW-0012">Acyltransferase</keyword>
<dbReference type="InterPro" id="IPR016181">
    <property type="entry name" value="Acyl_CoA_acyltransferase"/>
</dbReference>
<comment type="caution">
    <text evidence="4">The sequence shown here is derived from an EMBL/GenBank/DDBJ whole genome shotgun (WGS) entry which is preliminary data.</text>
</comment>
<dbReference type="PROSITE" id="PS51186">
    <property type="entry name" value="GNAT"/>
    <property type="match status" value="1"/>
</dbReference>
<dbReference type="InterPro" id="IPR000182">
    <property type="entry name" value="GNAT_dom"/>
</dbReference>
<evidence type="ECO:0000256" key="2">
    <source>
        <dbReference type="ARBA" id="ARBA00023315"/>
    </source>
</evidence>
<evidence type="ECO:0000313" key="4">
    <source>
        <dbReference type="EMBL" id="KEZ47687.1"/>
    </source>
</evidence>
<evidence type="ECO:0000256" key="1">
    <source>
        <dbReference type="ARBA" id="ARBA00022679"/>
    </source>
</evidence>
<dbReference type="STRING" id="246786.GS18_0218670"/>
<dbReference type="InterPro" id="IPR050680">
    <property type="entry name" value="YpeA/RimI_acetyltransf"/>
</dbReference>
<accession>A0A084GK25</accession>
<dbReference type="PANTHER" id="PTHR43420">
    <property type="entry name" value="ACETYLTRANSFERASE"/>
    <property type="match status" value="1"/>
</dbReference>
<evidence type="ECO:0000259" key="3">
    <source>
        <dbReference type="PROSITE" id="PS51186"/>
    </source>
</evidence>
<name>A0A084GK25_METID</name>
<dbReference type="RefSeq" id="WP_029566311.1">
    <property type="nucleotide sequence ID" value="NZ_JNVC02000017.1"/>
</dbReference>
<dbReference type="SUPFAM" id="SSF55729">
    <property type="entry name" value="Acyl-CoA N-acyltransferases (Nat)"/>
    <property type="match status" value="1"/>
</dbReference>
<keyword evidence="5" id="KW-1185">Reference proteome</keyword>